<keyword evidence="2 4" id="KW-0012">Acyltransferase</keyword>
<proteinExistence type="predicted"/>
<sequence length="316" mass="34929">MTSSDPSNSPEVVLCPPARRREALLQLAAAHDPEQQAALSAAVKAMYNQPDVQWDGLWITIEAGQLVSAIWVQPLPMNMAQLWLPKPLPSEQGVHTSALLRAANAWVEAHNIRLCHLELSSQAPVSEALLREHGMQRLACLDHLTGSSRYRLAMNEALPLSLQPLCEFSWAEQLNLLAAVGQGSLDSRPLRDVLSVEELLNGFYQQDPQAPQHWYAVGYHEAVVGVLLLAPRPALGRWELMLMGLTPNWRGKGLGRSLLNKGLALAQQAGVQEVTLAVDDINLPAKRLYQQAGFIRYAQQRLFAWKGSGERRSLPN</sequence>
<evidence type="ECO:0000259" key="3">
    <source>
        <dbReference type="PROSITE" id="PS51186"/>
    </source>
</evidence>
<organism evidence="4 5">
    <name type="scientific">Vreelandella titanicae</name>
    <dbReference type="NCBI Taxonomy" id="664683"/>
    <lineage>
        <taxon>Bacteria</taxon>
        <taxon>Pseudomonadati</taxon>
        <taxon>Pseudomonadota</taxon>
        <taxon>Gammaproteobacteria</taxon>
        <taxon>Oceanospirillales</taxon>
        <taxon>Halomonadaceae</taxon>
        <taxon>Vreelandella</taxon>
    </lineage>
</organism>
<dbReference type="InterPro" id="IPR050680">
    <property type="entry name" value="YpeA/RimI_acetyltransf"/>
</dbReference>
<reference evidence="4 5" key="1">
    <citation type="submission" date="2019-12" db="EMBL/GenBank/DDBJ databases">
        <title>Genome sequencing and assembly of endphytes of Porphyra tenera.</title>
        <authorList>
            <person name="Park J.M."/>
            <person name="Shin R."/>
            <person name="Jo S.H."/>
        </authorList>
    </citation>
    <scope>NUCLEOTIDE SEQUENCE [LARGE SCALE GENOMIC DNA]</scope>
    <source>
        <strain evidence="4 5">GPM3</strain>
    </source>
</reference>
<protein>
    <submittedName>
        <fullName evidence="4">Mycothiol acetyltransferase</fullName>
        <ecNumber evidence="4">2.3.1.189</ecNumber>
    </submittedName>
</protein>
<dbReference type="EMBL" id="CP054580">
    <property type="protein sequence ID" value="QKS26218.1"/>
    <property type="molecule type" value="Genomic_DNA"/>
</dbReference>
<dbReference type="PROSITE" id="PS51186">
    <property type="entry name" value="GNAT"/>
    <property type="match status" value="1"/>
</dbReference>
<keyword evidence="1 4" id="KW-0808">Transferase</keyword>
<dbReference type="SUPFAM" id="SSF55729">
    <property type="entry name" value="Acyl-CoA N-acyltransferases (Nat)"/>
    <property type="match status" value="1"/>
</dbReference>
<dbReference type="InterPro" id="IPR000182">
    <property type="entry name" value="GNAT_dom"/>
</dbReference>
<accession>A0AAP9NPT4</accession>
<dbReference type="RefSeq" id="WP_022521065.1">
    <property type="nucleotide sequence ID" value="NZ_CBDIPO010000001.1"/>
</dbReference>
<gene>
    <name evidence="4" type="ORF">FX987_04015</name>
</gene>
<dbReference type="InterPro" id="IPR016181">
    <property type="entry name" value="Acyl_CoA_acyltransferase"/>
</dbReference>
<dbReference type="EC" id="2.3.1.189" evidence="4"/>
<name>A0AAP9NPT4_9GAMM</name>
<dbReference type="PANTHER" id="PTHR43420">
    <property type="entry name" value="ACETYLTRANSFERASE"/>
    <property type="match status" value="1"/>
</dbReference>
<evidence type="ECO:0000313" key="4">
    <source>
        <dbReference type="EMBL" id="QKS26218.1"/>
    </source>
</evidence>
<evidence type="ECO:0000313" key="5">
    <source>
        <dbReference type="Proteomes" id="UP000509761"/>
    </source>
</evidence>
<dbReference type="GO" id="GO:0035447">
    <property type="term" value="F:mycothiol synthase activity"/>
    <property type="evidence" value="ECO:0007669"/>
    <property type="project" value="UniProtKB-EC"/>
</dbReference>
<dbReference type="PANTHER" id="PTHR43420:SF12">
    <property type="entry name" value="N-ACETYLTRANSFERASE DOMAIN-CONTAINING PROTEIN"/>
    <property type="match status" value="1"/>
</dbReference>
<dbReference type="Proteomes" id="UP000509761">
    <property type="component" value="Chromosome"/>
</dbReference>
<dbReference type="Gene3D" id="3.40.630.30">
    <property type="match status" value="1"/>
</dbReference>
<evidence type="ECO:0000256" key="1">
    <source>
        <dbReference type="ARBA" id="ARBA00022679"/>
    </source>
</evidence>
<dbReference type="AlphaFoldDB" id="A0AAP9NPT4"/>
<dbReference type="CDD" id="cd04301">
    <property type="entry name" value="NAT_SF"/>
    <property type="match status" value="1"/>
</dbReference>
<feature type="domain" description="N-acetyltransferase" evidence="3">
    <location>
        <begin position="163"/>
        <end position="315"/>
    </location>
</feature>
<keyword evidence="5" id="KW-1185">Reference proteome</keyword>
<dbReference type="Pfam" id="PF00583">
    <property type="entry name" value="Acetyltransf_1"/>
    <property type="match status" value="1"/>
</dbReference>
<evidence type="ECO:0000256" key="2">
    <source>
        <dbReference type="ARBA" id="ARBA00023315"/>
    </source>
</evidence>